<proteinExistence type="predicted"/>
<organism evidence="2 3">
    <name type="scientific">Phenylobacterium montanum</name>
    <dbReference type="NCBI Taxonomy" id="2823693"/>
    <lineage>
        <taxon>Bacteria</taxon>
        <taxon>Pseudomonadati</taxon>
        <taxon>Pseudomonadota</taxon>
        <taxon>Alphaproteobacteria</taxon>
        <taxon>Caulobacterales</taxon>
        <taxon>Caulobacteraceae</taxon>
        <taxon>Phenylobacterium</taxon>
    </lineage>
</organism>
<gene>
    <name evidence="2" type="ORF">KCG34_08095</name>
</gene>
<feature type="compositionally biased region" description="Low complexity" evidence="1">
    <location>
        <begin position="103"/>
        <end position="119"/>
    </location>
</feature>
<evidence type="ECO:0000313" key="3">
    <source>
        <dbReference type="Proteomes" id="UP000676409"/>
    </source>
</evidence>
<evidence type="ECO:0000256" key="1">
    <source>
        <dbReference type="SAM" id="MobiDB-lite"/>
    </source>
</evidence>
<dbReference type="Proteomes" id="UP000676409">
    <property type="component" value="Chromosome"/>
</dbReference>
<evidence type="ECO:0000313" key="2">
    <source>
        <dbReference type="EMBL" id="QUD89818.1"/>
    </source>
</evidence>
<reference evidence="2" key="1">
    <citation type="submission" date="2021-04" db="EMBL/GenBank/DDBJ databases">
        <title>The complete genome sequence of Caulobacter sp. S6.</title>
        <authorList>
            <person name="Tang Y."/>
            <person name="Ouyang W."/>
            <person name="Liu Q."/>
            <person name="Huang B."/>
            <person name="Guo Z."/>
            <person name="Lei P."/>
        </authorList>
    </citation>
    <scope>NUCLEOTIDE SEQUENCE</scope>
    <source>
        <strain evidence="2">S6</strain>
    </source>
</reference>
<keyword evidence="3" id="KW-1185">Reference proteome</keyword>
<protein>
    <submittedName>
        <fullName evidence="2">Uncharacterized protein</fullName>
    </submittedName>
</protein>
<dbReference type="RefSeq" id="WP_211939870.1">
    <property type="nucleotide sequence ID" value="NZ_CP073078.1"/>
</dbReference>
<feature type="compositionally biased region" description="Low complexity" evidence="1">
    <location>
        <begin position="81"/>
        <end position="92"/>
    </location>
</feature>
<dbReference type="KEGG" id="caul:KCG34_08095"/>
<feature type="region of interest" description="Disordered" evidence="1">
    <location>
        <begin position="76"/>
        <end position="119"/>
    </location>
</feature>
<dbReference type="AlphaFoldDB" id="A0A975G2A4"/>
<accession>A0A975G2A4</accession>
<name>A0A975G2A4_9CAUL</name>
<sequence length="244" mass="25616">MTWPRSPADLQSTRVGRSARLLGRRRQVRAAATLSAVGLHLLLLSSLWLHAPNPPAGEASTTPDAMIVGFASFPRPKSAKASAQHEPPQAEAEQAEPPPPSASRPADAQAEQAADQAQAAEIATAMAAFEPASAMGPPDGPCDLAKNLAEDFQASALARQGVSLIPASARSVSNTVLLWNGSWPSHPDQGSALLRGLVAREVGAARPDCRDQLNNGPMFFFAPSVPATLLAVGSGQWRWSDLIR</sequence>
<dbReference type="EMBL" id="CP073078">
    <property type="protein sequence ID" value="QUD89818.1"/>
    <property type="molecule type" value="Genomic_DNA"/>
</dbReference>